<feature type="domain" description="Telomeric single stranded DNA binding POT1/Cdc13" evidence="10">
    <location>
        <begin position="26"/>
        <end position="173"/>
    </location>
</feature>
<gene>
    <name evidence="11" type="ORF">E0L32_010946</name>
</gene>
<feature type="compositionally biased region" description="Low complexity" evidence="9">
    <location>
        <begin position="1"/>
        <end position="16"/>
    </location>
</feature>
<dbReference type="GO" id="GO:0010521">
    <property type="term" value="F:telomerase inhibitor activity"/>
    <property type="evidence" value="ECO:0007669"/>
    <property type="project" value="TreeGrafter"/>
</dbReference>
<dbReference type="Gene3D" id="2.40.50.140">
    <property type="entry name" value="Nucleic acid-binding proteins"/>
    <property type="match status" value="2"/>
</dbReference>
<evidence type="ECO:0000256" key="7">
    <source>
        <dbReference type="ARBA" id="ARBA00023125"/>
    </source>
</evidence>
<evidence type="ECO:0000256" key="3">
    <source>
        <dbReference type="ARBA" id="ARBA00008442"/>
    </source>
</evidence>
<evidence type="ECO:0000256" key="1">
    <source>
        <dbReference type="ARBA" id="ARBA00004123"/>
    </source>
</evidence>
<dbReference type="InterPro" id="IPR028389">
    <property type="entry name" value="POT1"/>
</dbReference>
<feature type="region of interest" description="Disordered" evidence="9">
    <location>
        <begin position="611"/>
        <end position="669"/>
    </location>
</feature>
<dbReference type="GO" id="GO:0000783">
    <property type="term" value="C:nuclear telomere cap complex"/>
    <property type="evidence" value="ECO:0007669"/>
    <property type="project" value="TreeGrafter"/>
</dbReference>
<feature type="compositionally biased region" description="Basic and acidic residues" evidence="9">
    <location>
        <begin position="642"/>
        <end position="651"/>
    </location>
</feature>
<keyword evidence="5" id="KW-0158">Chromosome</keyword>
<feature type="compositionally biased region" description="Low complexity" evidence="9">
    <location>
        <begin position="514"/>
        <end position="523"/>
    </location>
</feature>
<evidence type="ECO:0000313" key="12">
    <source>
        <dbReference type="Proteomes" id="UP000319257"/>
    </source>
</evidence>
<feature type="region of interest" description="Disordered" evidence="9">
    <location>
        <begin position="509"/>
        <end position="528"/>
    </location>
</feature>
<dbReference type="GO" id="GO:0016233">
    <property type="term" value="P:telomere capping"/>
    <property type="evidence" value="ECO:0007669"/>
    <property type="project" value="TreeGrafter"/>
</dbReference>
<reference evidence="11 12" key="1">
    <citation type="submission" date="2019-06" db="EMBL/GenBank/DDBJ databases">
        <title>Draft genome sequence of the filamentous fungus Phialemoniopsis curvata isolated from diesel fuel.</title>
        <authorList>
            <person name="Varaljay V.A."/>
            <person name="Lyon W.J."/>
            <person name="Crouch A.L."/>
            <person name="Drake C.E."/>
            <person name="Hollomon J.M."/>
            <person name="Nadeau L.J."/>
            <person name="Nunn H.S."/>
            <person name="Stevenson B.S."/>
            <person name="Bojanowski C.L."/>
            <person name="Crookes-Goodson W.J."/>
        </authorList>
    </citation>
    <scope>NUCLEOTIDE SEQUENCE [LARGE SCALE GENOMIC DNA]</scope>
    <source>
        <strain evidence="11 12">D216</strain>
    </source>
</reference>
<name>A0A507ADL4_9PEZI</name>
<evidence type="ECO:0000256" key="8">
    <source>
        <dbReference type="ARBA" id="ARBA00023242"/>
    </source>
</evidence>
<feature type="region of interest" description="Disordered" evidence="9">
    <location>
        <begin position="374"/>
        <end position="432"/>
    </location>
</feature>
<dbReference type="GeneID" id="41978393"/>
<keyword evidence="8" id="KW-0539">Nucleus</keyword>
<keyword evidence="12" id="KW-1185">Reference proteome</keyword>
<accession>A0A507ADL4</accession>
<dbReference type="RefSeq" id="XP_030988856.1">
    <property type="nucleotide sequence ID" value="XM_031133620.1"/>
</dbReference>
<comment type="similarity">
    <text evidence="3">Belongs to the telombin family.</text>
</comment>
<evidence type="ECO:0000256" key="6">
    <source>
        <dbReference type="ARBA" id="ARBA00022895"/>
    </source>
</evidence>
<dbReference type="STRING" id="1093900.A0A507ADL4"/>
<dbReference type="PANTHER" id="PTHR14513">
    <property type="entry name" value="PROTECTION OF TELOMERES 1"/>
    <property type="match status" value="1"/>
</dbReference>
<feature type="compositionally biased region" description="Acidic residues" evidence="9">
    <location>
        <begin position="652"/>
        <end position="661"/>
    </location>
</feature>
<dbReference type="FunFam" id="2.40.50.140:FF:000303">
    <property type="entry name" value="Protection of telomeres protein 1"/>
    <property type="match status" value="1"/>
</dbReference>
<protein>
    <recommendedName>
        <fullName evidence="4">Protection of telomeres protein 1</fullName>
    </recommendedName>
</protein>
<feature type="region of interest" description="Disordered" evidence="9">
    <location>
        <begin position="1"/>
        <end position="20"/>
    </location>
</feature>
<keyword evidence="7" id="KW-0238">DNA-binding</keyword>
<organism evidence="11 12">
    <name type="scientific">Thyridium curvatum</name>
    <dbReference type="NCBI Taxonomy" id="1093900"/>
    <lineage>
        <taxon>Eukaryota</taxon>
        <taxon>Fungi</taxon>
        <taxon>Dikarya</taxon>
        <taxon>Ascomycota</taxon>
        <taxon>Pezizomycotina</taxon>
        <taxon>Sordariomycetes</taxon>
        <taxon>Sordariomycetidae</taxon>
        <taxon>Thyridiales</taxon>
        <taxon>Thyridiaceae</taxon>
        <taxon>Thyridium</taxon>
    </lineage>
</organism>
<dbReference type="GO" id="GO:0098505">
    <property type="term" value="F:G-rich strand telomeric DNA binding"/>
    <property type="evidence" value="ECO:0007669"/>
    <property type="project" value="TreeGrafter"/>
</dbReference>
<evidence type="ECO:0000256" key="9">
    <source>
        <dbReference type="SAM" id="MobiDB-lite"/>
    </source>
</evidence>
<dbReference type="SUPFAM" id="SSF50249">
    <property type="entry name" value="Nucleic acid-binding proteins"/>
    <property type="match status" value="2"/>
</dbReference>
<evidence type="ECO:0000313" key="11">
    <source>
        <dbReference type="EMBL" id="TPX07145.1"/>
    </source>
</evidence>
<dbReference type="InterPro" id="IPR011564">
    <property type="entry name" value="Telomer_end-bd_POT1/Cdc13"/>
</dbReference>
<sequence>MPLTKPSGSGSVPPSSQRLRSVPAGVVELNDIFDGKLSRDRIVNAVGLVSDVQSPIKTKGTDYKMTLTLFDASCQHNGRVKFVIFRPSEEEMPQIDNANDVVLIVAAKVQHYNGEYSLICNRRTGIFVYSGPRIPKPPNSAEPALITSGNKQPSREPTVDEHNYVSRLLHRIDPSYIPLQHSLEEAKSRSRNIKSKFSTLADVRDMTFCDLIVQVVREPYLYGDKATLWVTDYTENPAFYSFSYKGGELLERDGDEYGYLGHFSVGTKKEWTGPYGQRSMQVTCFDSHASTVDQSVKEGSWLSLRNVHIKFGKNGNNLEGFLRGDENAYEQKIQVTVLRSEGDAENVSPLLKDAVRRKLEYEVTKKAQVRALKEECQGQGRKRKAENEQPTKKENAKSRRKKERDAKFAAKACTTKPKEQETEETESQEPQIDLNAHVRCEHHKQRASLLSSVLKPVYHETTLDGQEHKLRLPFINANYRAHVRVVDFLPDRLENFAVGRVPTEFDMLSDWEGDSSSSGGSDTEGSRRRSRSRRIWEWRFALRLQDAAPVPDGDDGPRPASLWVVVDNSAAQLLTGLDASNLRYDERTLAALREKMFTLWGDLEEKKAGARQRQEAARKRNVLLRPPPVDASSDVEASPQRKAKEMEKGGQPDEEEGEDDDAAVRPMSSQARNKAFTCCIQQYGVKVKAESEQEANVGDGKHKWERVFGLFGTKIAG</sequence>
<dbReference type="Pfam" id="PF16686">
    <property type="entry name" value="POT1PC"/>
    <property type="match status" value="1"/>
</dbReference>
<evidence type="ECO:0000259" key="10">
    <source>
        <dbReference type="SMART" id="SM00976"/>
    </source>
</evidence>
<evidence type="ECO:0000256" key="5">
    <source>
        <dbReference type="ARBA" id="ARBA00022454"/>
    </source>
</evidence>
<evidence type="ECO:0000256" key="2">
    <source>
        <dbReference type="ARBA" id="ARBA00004574"/>
    </source>
</evidence>
<dbReference type="Pfam" id="PF02765">
    <property type="entry name" value="POT1"/>
    <property type="match status" value="1"/>
</dbReference>
<dbReference type="SMART" id="SM00976">
    <property type="entry name" value="Telo_bind"/>
    <property type="match status" value="1"/>
</dbReference>
<dbReference type="GO" id="GO:0032210">
    <property type="term" value="P:regulation of telomere maintenance via telomerase"/>
    <property type="evidence" value="ECO:0007669"/>
    <property type="project" value="TreeGrafter"/>
</dbReference>
<dbReference type="EMBL" id="SKBQ01000094">
    <property type="protein sequence ID" value="TPX07145.1"/>
    <property type="molecule type" value="Genomic_DNA"/>
</dbReference>
<comment type="subcellular location">
    <subcellularLocation>
        <location evidence="2">Chromosome</location>
        <location evidence="2">Telomere</location>
    </subcellularLocation>
    <subcellularLocation>
        <location evidence="1">Nucleus</location>
    </subcellularLocation>
</comment>
<comment type="caution">
    <text evidence="11">The sequence shown here is derived from an EMBL/GenBank/DDBJ whole genome shotgun (WGS) entry which is preliminary data.</text>
</comment>
<dbReference type="InParanoid" id="A0A507ADL4"/>
<proteinExistence type="inferred from homology"/>
<dbReference type="InterPro" id="IPR012340">
    <property type="entry name" value="NA-bd_OB-fold"/>
</dbReference>
<dbReference type="OrthoDB" id="2186770at2759"/>
<dbReference type="InterPro" id="IPR032042">
    <property type="entry name" value="POT1PC"/>
</dbReference>
<dbReference type="Proteomes" id="UP000319257">
    <property type="component" value="Unassembled WGS sequence"/>
</dbReference>
<dbReference type="PANTHER" id="PTHR14513:SF0">
    <property type="entry name" value="PROTECTION OF TELOMERES PROTEIN 1"/>
    <property type="match status" value="1"/>
</dbReference>
<feature type="compositionally biased region" description="Basic and acidic residues" evidence="9">
    <location>
        <begin position="385"/>
        <end position="408"/>
    </location>
</feature>
<keyword evidence="6" id="KW-0779">Telomere</keyword>
<dbReference type="AlphaFoldDB" id="A0A507ADL4"/>
<evidence type="ECO:0000256" key="4">
    <source>
        <dbReference type="ARBA" id="ARBA00015253"/>
    </source>
</evidence>